<sequence>MPVFKRSLLSILDVSVSTPTSQSMTDHTNKHVILGYENYELTSLTSSWPIPLLTSSMLWYIFLHQQTCLHATFMLLDQSKNEKKCLNSFLWKVN</sequence>
<name>A0A2T8KNB0_9POAL</name>
<gene>
    <name evidence="1" type="ORF">PAHAL_2G073100</name>
</gene>
<proteinExistence type="predicted"/>
<dbReference type="Proteomes" id="UP000243499">
    <property type="component" value="Chromosome 2"/>
</dbReference>
<protein>
    <submittedName>
        <fullName evidence="1">Uncharacterized protein</fullName>
    </submittedName>
</protein>
<dbReference type="AlphaFoldDB" id="A0A2T8KNB0"/>
<dbReference type="EMBL" id="CM008047">
    <property type="protein sequence ID" value="PVH63632.1"/>
    <property type="molecule type" value="Genomic_DNA"/>
</dbReference>
<dbReference type="Gramene" id="PVH63632">
    <property type="protein sequence ID" value="PVH63632"/>
    <property type="gene ID" value="PAHAL_2G073100"/>
</dbReference>
<evidence type="ECO:0000313" key="1">
    <source>
        <dbReference type="EMBL" id="PVH63632.1"/>
    </source>
</evidence>
<reference evidence="1" key="1">
    <citation type="submission" date="2018-04" db="EMBL/GenBank/DDBJ databases">
        <title>WGS assembly of Panicum hallii.</title>
        <authorList>
            <person name="Lovell J."/>
            <person name="Jenkins J."/>
            <person name="Lowry D."/>
            <person name="Mamidi S."/>
            <person name="Sreedasyam A."/>
            <person name="Weng X."/>
            <person name="Barry K."/>
            <person name="Bonette J."/>
            <person name="Campitelli B."/>
            <person name="Daum C."/>
            <person name="Gordon S."/>
            <person name="Gould B."/>
            <person name="Lipzen A."/>
            <person name="Macqueen A."/>
            <person name="Palacio-Mejia J."/>
            <person name="Plott C."/>
            <person name="Shakirov E."/>
            <person name="Shu S."/>
            <person name="Yoshinaga Y."/>
            <person name="Zane M."/>
            <person name="Rokhsar D."/>
            <person name="Grimwood J."/>
            <person name="Schmutz J."/>
            <person name="Juenger T."/>
        </authorList>
    </citation>
    <scope>NUCLEOTIDE SEQUENCE [LARGE SCALE GENOMIC DNA]</scope>
    <source>
        <strain evidence="1">FIL2</strain>
    </source>
</reference>
<organism evidence="1">
    <name type="scientific">Panicum hallii</name>
    <dbReference type="NCBI Taxonomy" id="206008"/>
    <lineage>
        <taxon>Eukaryota</taxon>
        <taxon>Viridiplantae</taxon>
        <taxon>Streptophyta</taxon>
        <taxon>Embryophyta</taxon>
        <taxon>Tracheophyta</taxon>
        <taxon>Spermatophyta</taxon>
        <taxon>Magnoliopsida</taxon>
        <taxon>Liliopsida</taxon>
        <taxon>Poales</taxon>
        <taxon>Poaceae</taxon>
        <taxon>PACMAD clade</taxon>
        <taxon>Panicoideae</taxon>
        <taxon>Panicodae</taxon>
        <taxon>Paniceae</taxon>
        <taxon>Panicinae</taxon>
        <taxon>Panicum</taxon>
        <taxon>Panicum sect. Panicum</taxon>
    </lineage>
</organism>
<accession>A0A2T8KNB0</accession>